<comment type="caution">
    <text evidence="6">The sequence shown here is derived from an EMBL/GenBank/DDBJ whole genome shotgun (WGS) entry which is preliminary data.</text>
</comment>
<evidence type="ECO:0000256" key="3">
    <source>
        <dbReference type="ARBA" id="ARBA00022840"/>
    </source>
</evidence>
<feature type="domain" description="Helicase ATP-binding" evidence="5">
    <location>
        <begin position="142"/>
        <end position="594"/>
    </location>
</feature>
<dbReference type="PANTHER" id="PTHR11472:SF34">
    <property type="entry name" value="REGULATOR OF TELOMERE ELONGATION HELICASE 1"/>
    <property type="match status" value="1"/>
</dbReference>
<dbReference type="PANTHER" id="PTHR11472">
    <property type="entry name" value="DNA REPAIR DEAD HELICASE RAD3/XP-D SUBFAMILY MEMBER"/>
    <property type="match status" value="1"/>
</dbReference>
<dbReference type="Gene3D" id="3.40.50.300">
    <property type="entry name" value="P-loop containing nucleotide triphosphate hydrolases"/>
    <property type="match status" value="1"/>
</dbReference>
<dbReference type="InterPro" id="IPR006554">
    <property type="entry name" value="Helicase-like_DEXD_c2"/>
</dbReference>
<dbReference type="InterPro" id="IPR027417">
    <property type="entry name" value="P-loop_NTPase"/>
</dbReference>
<dbReference type="RefSeq" id="XP_067712766.1">
    <property type="nucleotide sequence ID" value="XM_067856665.1"/>
</dbReference>
<keyword evidence="3" id="KW-0067">ATP-binding</keyword>
<dbReference type="InterPro" id="IPR045028">
    <property type="entry name" value="DinG/Rad3-like"/>
</dbReference>
<feature type="region of interest" description="Disordered" evidence="4">
    <location>
        <begin position="707"/>
        <end position="836"/>
    </location>
</feature>
<keyword evidence="6" id="KW-0347">Helicase</keyword>
<evidence type="ECO:0000256" key="1">
    <source>
        <dbReference type="ARBA" id="ARBA00022741"/>
    </source>
</evidence>
<evidence type="ECO:0000256" key="4">
    <source>
        <dbReference type="SAM" id="MobiDB-lite"/>
    </source>
</evidence>
<dbReference type="GO" id="GO:0016818">
    <property type="term" value="F:hydrolase activity, acting on acid anhydrides, in phosphorus-containing anhydrides"/>
    <property type="evidence" value="ECO:0007669"/>
    <property type="project" value="InterPro"/>
</dbReference>
<accession>A0AAV4LLM4</accession>
<feature type="compositionally biased region" description="Basic and acidic residues" evidence="4">
    <location>
        <begin position="707"/>
        <end position="728"/>
    </location>
</feature>
<dbReference type="GO" id="GO:0005524">
    <property type="term" value="F:ATP binding"/>
    <property type="evidence" value="ECO:0007669"/>
    <property type="project" value="UniProtKB-KW"/>
</dbReference>
<feature type="region of interest" description="Disordered" evidence="4">
    <location>
        <begin position="217"/>
        <end position="249"/>
    </location>
</feature>
<dbReference type="SUPFAM" id="SSF52540">
    <property type="entry name" value="P-loop containing nucleoside triphosphate hydrolases"/>
    <property type="match status" value="1"/>
</dbReference>
<reference evidence="6 7" key="1">
    <citation type="submission" date="2021-06" db="EMBL/GenBank/DDBJ databases">
        <title>Genome sequence of Babesia caballi.</title>
        <authorList>
            <person name="Yamagishi J."/>
            <person name="Kidaka T."/>
            <person name="Ochi A."/>
        </authorList>
    </citation>
    <scope>NUCLEOTIDE SEQUENCE [LARGE SCALE GENOMIC DNA]</scope>
    <source>
        <strain evidence="6">USDA-D6B2</strain>
    </source>
</reference>
<feature type="compositionally biased region" description="Low complexity" evidence="4">
    <location>
        <begin position="232"/>
        <end position="249"/>
    </location>
</feature>
<dbReference type="Pfam" id="PF06733">
    <property type="entry name" value="DEAD_2"/>
    <property type="match status" value="2"/>
</dbReference>
<keyword evidence="1" id="KW-0547">Nucleotide-binding</keyword>
<keyword evidence="7" id="KW-1185">Reference proteome</keyword>
<keyword evidence="2" id="KW-0378">Hydrolase</keyword>
<protein>
    <submittedName>
        <fullName evidence="6">Regulator of telomere elongation helicase 1, putative</fullName>
    </submittedName>
</protein>
<dbReference type="EMBL" id="BPLF01000001">
    <property type="protein sequence ID" value="GIX60695.1"/>
    <property type="molecule type" value="Genomic_DNA"/>
</dbReference>
<dbReference type="GO" id="GO:0003677">
    <property type="term" value="F:DNA binding"/>
    <property type="evidence" value="ECO:0007669"/>
    <property type="project" value="InterPro"/>
</dbReference>
<dbReference type="GeneID" id="94192178"/>
<dbReference type="InterPro" id="IPR010614">
    <property type="entry name" value="RAD3-like_helicase_DEAD"/>
</dbReference>
<evidence type="ECO:0000313" key="6">
    <source>
        <dbReference type="EMBL" id="GIX60695.1"/>
    </source>
</evidence>
<evidence type="ECO:0000259" key="5">
    <source>
        <dbReference type="PROSITE" id="PS51193"/>
    </source>
</evidence>
<name>A0AAV4LLM4_BABCB</name>
<dbReference type="Proteomes" id="UP001497744">
    <property type="component" value="Unassembled WGS sequence"/>
</dbReference>
<evidence type="ECO:0000313" key="7">
    <source>
        <dbReference type="Proteomes" id="UP001497744"/>
    </source>
</evidence>
<organism evidence="6 7">
    <name type="scientific">Babesia caballi</name>
    <dbReference type="NCBI Taxonomy" id="5871"/>
    <lineage>
        <taxon>Eukaryota</taxon>
        <taxon>Sar</taxon>
        <taxon>Alveolata</taxon>
        <taxon>Apicomplexa</taxon>
        <taxon>Aconoidasida</taxon>
        <taxon>Piroplasmida</taxon>
        <taxon>Babesiidae</taxon>
        <taxon>Babesia</taxon>
    </lineage>
</organism>
<dbReference type="SMART" id="SM00488">
    <property type="entry name" value="DEXDc2"/>
    <property type="match status" value="1"/>
</dbReference>
<dbReference type="PROSITE" id="PS51193">
    <property type="entry name" value="HELICASE_ATP_BIND_2"/>
    <property type="match status" value="1"/>
</dbReference>
<dbReference type="AlphaFoldDB" id="A0AAV4LLM4"/>
<feature type="compositionally biased region" description="Basic and acidic residues" evidence="4">
    <location>
        <begin position="784"/>
        <end position="794"/>
    </location>
</feature>
<proteinExistence type="predicted"/>
<dbReference type="InterPro" id="IPR014013">
    <property type="entry name" value="Helic_SF1/SF2_ATP-bd_DinG/Rad3"/>
</dbReference>
<sequence>MSVEGALRVTLTKRRPDIVAPSLNDAMNIVSIFKAHGAVASDDPGLLRHDSVRYAFSQIDKVYKSQKMQFGDVFARALQQLVMLPQLLNNAKGPSRLPQSNAAVLVDDGPVDHDELQHQTVIQQADAVIVWENIKLQRVIGGIKVLFPFPTMAKPQVQILVKLIQAVKNAEHVVLESPTGTGKTAAILSGLFSWMFQAHVHASPAVLGDASVSSSPKRFGGTDATGDPQAGSSSSNSSSFSSTPVGSASSQSDVFAKVKARVIYLTRTHAQIKQVMAAIKKSGFRPKSCSVASRLQLCIYRPGKQEADSSDEAELDGPEVQPQTRVMAQCRQLVANVDRARSNARRDAEACCGRITRTGAKRKEPLCPYYVNLGCKNYAIRTALRVLSRDNATWDVEDLIAFGSRPNDPSDSVGCTCDEVEEPQPKKKRDVITEFFQAPSTPEEPAREGGVCPYYTAKALAQVSDFVVCPYPYAIDAHSVVKGNVIPNKVAMLLLTDSKYDNVKHEIMEIINEKTNICGAGGYGSFGNICNTVFVFDEGHNLENVCLEEASCDIAFDVLRSVLRWLLAVRAKVRSLDDIYVGDGADHKGTRKLNAYINNALNRIIAFVQELVEGLNAFVQSRQEGRGGGSSHSAERVFHSWDRYDRAANPLGGSADFIDEFGLDMAKGAHEDAEPPRGQVRGGLHAAPGVHAGDHGAPLPRARVLQREHRGQRREPVQPGHVADEPRGHLQRAGGVRAEHRHRLGDAGADTGDGGEPGPGVRAAPAGERHIGDADAGQGPAGHLHGDARGLAARERRHRVQLRQPQEPGVPRAVGARHREPRGGAAGGHPRLLPEPERAGLVRGALEGDALRGGVGAEARRQHPGAHHAAQEHELLPGARRGGAVRVAAHGAAPAEHVRALRRVPEPLVRGAQLEIVVPHSRGAALSLDCCAEGGHGQAVPQGERRDVQLVPPGDLPCSQPVDRAVHSHQAGQGRCHTAGQALHAREGVPFLLDSPLQPRAVFRRHGEGGHSVEFQVLMRVRDGRFVLCCVAAAVDRCVCGGGTGRDGDLRCGNGRRIDCVMTVGALTSNLDQQVLQVDQSDVSCRGSCADGFIVWEVREGRWRRGRKEPMKIGGRSSTS</sequence>
<evidence type="ECO:0000256" key="2">
    <source>
        <dbReference type="ARBA" id="ARBA00022801"/>
    </source>
</evidence>
<dbReference type="GO" id="GO:0003678">
    <property type="term" value="F:DNA helicase activity"/>
    <property type="evidence" value="ECO:0007669"/>
    <property type="project" value="InterPro"/>
</dbReference>
<gene>
    <name evidence="6" type="ORF">BcabD6B2_01300</name>
</gene>